<dbReference type="AlphaFoldDB" id="A0A2S7DCI6"/>
<gene>
    <name evidence="2" type="ORF">XmelCFBP4644_16165</name>
</gene>
<evidence type="ECO:0000313" key="3">
    <source>
        <dbReference type="Proteomes" id="UP000239865"/>
    </source>
</evidence>
<comment type="caution">
    <text evidence="2">The sequence shown here is derived from an EMBL/GenBank/DDBJ whole genome shotgun (WGS) entry which is preliminary data.</text>
</comment>
<proteinExistence type="predicted"/>
<organism evidence="2 3">
    <name type="scientific">Xanthomonas melonis</name>
    <dbReference type="NCBI Taxonomy" id="56456"/>
    <lineage>
        <taxon>Bacteria</taxon>
        <taxon>Pseudomonadati</taxon>
        <taxon>Pseudomonadota</taxon>
        <taxon>Gammaproteobacteria</taxon>
        <taxon>Lysobacterales</taxon>
        <taxon>Lysobacteraceae</taxon>
        <taxon>Xanthomonas</taxon>
    </lineage>
</organism>
<protein>
    <submittedName>
        <fullName evidence="2">Uncharacterized protein</fullName>
    </submittedName>
</protein>
<dbReference type="Proteomes" id="UP000239865">
    <property type="component" value="Unassembled WGS sequence"/>
</dbReference>
<name>A0A2S7DCI6_9XANT</name>
<feature type="region of interest" description="Disordered" evidence="1">
    <location>
        <begin position="62"/>
        <end position="83"/>
    </location>
</feature>
<dbReference type="EMBL" id="MDEH01000010">
    <property type="protein sequence ID" value="PPU71517.1"/>
    <property type="molecule type" value="Genomic_DNA"/>
</dbReference>
<reference evidence="2 3" key="1">
    <citation type="submission" date="2016-08" db="EMBL/GenBank/DDBJ databases">
        <authorList>
            <person name="Seilhamer J.J."/>
        </authorList>
    </citation>
    <scope>NUCLEOTIDE SEQUENCE [LARGE SCALE GENOMIC DNA]</scope>
    <source>
        <strain evidence="2 3">CFBP4644</strain>
    </source>
</reference>
<accession>A0A2S7DCI6</accession>
<sequence>MSSKPLVRCCDASRSAAVLSEAAQFIEPAQKCKHFLHRHDIAAMMRADHVASCTADVSMSAARSLVRSAQPPRANMRPPRHTP</sequence>
<evidence type="ECO:0000256" key="1">
    <source>
        <dbReference type="SAM" id="MobiDB-lite"/>
    </source>
</evidence>
<evidence type="ECO:0000313" key="2">
    <source>
        <dbReference type="EMBL" id="PPU71517.1"/>
    </source>
</evidence>